<evidence type="ECO:0000313" key="3">
    <source>
        <dbReference type="Proteomes" id="UP000004210"/>
    </source>
</evidence>
<dbReference type="AlphaFoldDB" id="I4VTA1"/>
<dbReference type="InterPro" id="IPR021738">
    <property type="entry name" value="DUF3309"/>
</dbReference>
<accession>I4VTA1</accession>
<feature type="transmembrane region" description="Helical" evidence="1">
    <location>
        <begin position="52"/>
        <end position="75"/>
    </location>
</feature>
<dbReference type="Pfam" id="PF11752">
    <property type="entry name" value="DUF3309"/>
    <property type="match status" value="1"/>
</dbReference>
<dbReference type="EMBL" id="AJXU01000028">
    <property type="protein sequence ID" value="EIL90442.1"/>
    <property type="molecule type" value="Genomic_DNA"/>
</dbReference>
<keyword evidence="3" id="KW-1185">Reference proteome</keyword>
<dbReference type="PATRIC" id="fig|1163408.3.peg.1334"/>
<dbReference type="eggNOG" id="ENOG503020S">
    <property type="taxonomic scope" value="Bacteria"/>
</dbReference>
<sequence>MVQAATGSACRLSARFVPNYKDALMSMSLLLIIVLIILLIGAFPAWPYSRSWGYRPVGGLGIIVIIVIVLLLLGVF</sequence>
<evidence type="ECO:0000313" key="2">
    <source>
        <dbReference type="EMBL" id="EIL90442.1"/>
    </source>
</evidence>
<organism evidence="2 3">
    <name type="scientific">Rhodanobacter fulvus Jip2</name>
    <dbReference type="NCBI Taxonomy" id="1163408"/>
    <lineage>
        <taxon>Bacteria</taxon>
        <taxon>Pseudomonadati</taxon>
        <taxon>Pseudomonadota</taxon>
        <taxon>Gammaproteobacteria</taxon>
        <taxon>Lysobacterales</taxon>
        <taxon>Rhodanobacteraceae</taxon>
        <taxon>Rhodanobacter</taxon>
    </lineage>
</organism>
<name>I4VTA1_9GAMM</name>
<dbReference type="STRING" id="1163408.UU9_06539"/>
<comment type="caution">
    <text evidence="2">The sequence shown here is derived from an EMBL/GenBank/DDBJ whole genome shotgun (WGS) entry which is preliminary data.</text>
</comment>
<keyword evidence="1" id="KW-1133">Transmembrane helix</keyword>
<feature type="transmembrane region" description="Helical" evidence="1">
    <location>
        <begin position="23"/>
        <end position="46"/>
    </location>
</feature>
<evidence type="ECO:0008006" key="4">
    <source>
        <dbReference type="Google" id="ProtNLM"/>
    </source>
</evidence>
<dbReference type="Proteomes" id="UP000004210">
    <property type="component" value="Unassembled WGS sequence"/>
</dbReference>
<proteinExistence type="predicted"/>
<reference evidence="2 3" key="1">
    <citation type="journal article" date="2012" name="J. Bacteriol.">
        <title>Genome sequences for six rhodanobacter strains, isolated from soils and the terrestrial subsurface, with variable denitrification capabilities.</title>
        <authorList>
            <person name="Kostka J.E."/>
            <person name="Green S.J."/>
            <person name="Rishishwar L."/>
            <person name="Prakash O."/>
            <person name="Katz L.S."/>
            <person name="Marino-Ramirez L."/>
            <person name="Jordan I.K."/>
            <person name="Munk C."/>
            <person name="Ivanova N."/>
            <person name="Mikhailova N."/>
            <person name="Watson D.B."/>
            <person name="Brown S.D."/>
            <person name="Palumbo A.V."/>
            <person name="Brooks S.C."/>
        </authorList>
    </citation>
    <scope>NUCLEOTIDE SEQUENCE [LARGE SCALE GENOMIC DNA]</scope>
    <source>
        <strain evidence="3">Jip2T</strain>
    </source>
</reference>
<keyword evidence="1" id="KW-0472">Membrane</keyword>
<evidence type="ECO:0000256" key="1">
    <source>
        <dbReference type="SAM" id="Phobius"/>
    </source>
</evidence>
<protein>
    <recommendedName>
        <fullName evidence="4">Transmembrane protein</fullName>
    </recommendedName>
</protein>
<keyword evidence="1" id="KW-0812">Transmembrane</keyword>
<gene>
    <name evidence="2" type="ORF">UU9_06539</name>
</gene>